<feature type="non-terminal residue" evidence="1">
    <location>
        <position position="1"/>
    </location>
</feature>
<dbReference type="EMBL" id="BARW01018159">
    <property type="protein sequence ID" value="GAI95655.1"/>
    <property type="molecule type" value="Genomic_DNA"/>
</dbReference>
<evidence type="ECO:0000313" key="1">
    <source>
        <dbReference type="EMBL" id="GAI95655.1"/>
    </source>
</evidence>
<name>X1U742_9ZZZZ</name>
<protein>
    <submittedName>
        <fullName evidence="1">Uncharacterized protein</fullName>
    </submittedName>
</protein>
<accession>X1U742</accession>
<dbReference type="AlphaFoldDB" id="X1U742"/>
<sequence length="35" mass="4209">PKEKDQRAIYDLSKEERKVFTEFVIEPRGNIESQK</sequence>
<reference evidence="1" key="1">
    <citation type="journal article" date="2014" name="Front. Microbiol.">
        <title>High frequency of phylogenetically diverse reductive dehalogenase-homologous genes in deep subseafloor sedimentary metagenomes.</title>
        <authorList>
            <person name="Kawai M."/>
            <person name="Futagami T."/>
            <person name="Toyoda A."/>
            <person name="Takaki Y."/>
            <person name="Nishi S."/>
            <person name="Hori S."/>
            <person name="Arai W."/>
            <person name="Tsubouchi T."/>
            <person name="Morono Y."/>
            <person name="Uchiyama I."/>
            <person name="Ito T."/>
            <person name="Fujiyama A."/>
            <person name="Inagaki F."/>
            <person name="Takami H."/>
        </authorList>
    </citation>
    <scope>NUCLEOTIDE SEQUENCE</scope>
    <source>
        <strain evidence="1">Expedition CK06-06</strain>
    </source>
</reference>
<proteinExistence type="predicted"/>
<comment type="caution">
    <text evidence="1">The sequence shown here is derived from an EMBL/GenBank/DDBJ whole genome shotgun (WGS) entry which is preliminary data.</text>
</comment>
<gene>
    <name evidence="1" type="ORF">S12H4_31151</name>
</gene>
<organism evidence="1">
    <name type="scientific">marine sediment metagenome</name>
    <dbReference type="NCBI Taxonomy" id="412755"/>
    <lineage>
        <taxon>unclassified sequences</taxon>
        <taxon>metagenomes</taxon>
        <taxon>ecological metagenomes</taxon>
    </lineage>
</organism>